<accession>A0A240C2U1</accession>
<protein>
    <submittedName>
        <fullName evidence="9">High-copy suppressor of rspA</fullName>
    </submittedName>
</protein>
<feature type="transmembrane region" description="Helical" evidence="7">
    <location>
        <begin position="302"/>
        <end position="323"/>
    </location>
</feature>
<comment type="subcellular location">
    <subcellularLocation>
        <location evidence="1">Cell membrane</location>
        <topology evidence="1">Multi-pass membrane protein</topology>
    </subcellularLocation>
</comment>
<organism evidence="9 10">
    <name type="scientific">Serratia ficaria</name>
    <dbReference type="NCBI Taxonomy" id="61651"/>
    <lineage>
        <taxon>Bacteria</taxon>
        <taxon>Pseudomonadati</taxon>
        <taxon>Pseudomonadota</taxon>
        <taxon>Gammaproteobacteria</taxon>
        <taxon>Enterobacterales</taxon>
        <taxon>Yersiniaceae</taxon>
        <taxon>Serratia</taxon>
    </lineage>
</organism>
<feature type="transmembrane region" description="Helical" evidence="7">
    <location>
        <begin position="137"/>
        <end position="156"/>
    </location>
</feature>
<dbReference type="PRINTS" id="PR01036">
    <property type="entry name" value="TCRTETB"/>
</dbReference>
<feature type="transmembrane region" description="Helical" evidence="7">
    <location>
        <begin position="267"/>
        <end position="290"/>
    </location>
</feature>
<dbReference type="OrthoDB" id="2412976at2"/>
<evidence type="ECO:0000313" key="9">
    <source>
        <dbReference type="EMBL" id="SNW01456.1"/>
    </source>
</evidence>
<dbReference type="AlphaFoldDB" id="A0A240C2U1"/>
<dbReference type="InterPro" id="IPR011701">
    <property type="entry name" value="MFS"/>
</dbReference>
<evidence type="ECO:0000256" key="1">
    <source>
        <dbReference type="ARBA" id="ARBA00004651"/>
    </source>
</evidence>
<evidence type="ECO:0000256" key="4">
    <source>
        <dbReference type="ARBA" id="ARBA00022692"/>
    </source>
</evidence>
<feature type="transmembrane region" description="Helical" evidence="7">
    <location>
        <begin position="162"/>
        <end position="182"/>
    </location>
</feature>
<feature type="transmembrane region" description="Helical" evidence="7">
    <location>
        <begin position="108"/>
        <end position="125"/>
    </location>
</feature>
<sequence>MSLNSSPRAIRGILASLSLSMLLSSLGISIANVALPALALAFDASFQAVQWVILSYLLTVTTAVIGVGYLGDRMNRRRLLLAGIALFTCASLLGALAPSLWLLLAARVAQGLGAAAMMSIAMTLAGETLGTEKTGRAMGLLGTMSAVGTALGPSLGGALIGVFGWRAIFLLNVPLGLLAWLLSRRFLPNLRRAEKPADFDGAGAALLGVALLCYSLAMTLGRGHFGPLNLALLAAAALAGALLVGVERRAASPLIAPAMLRHPALAAGLASSALVMTVMTTTLVVGPFYLSRGIGLSAMQVGLAMAAGPAMAILTGVPAGYLVDRWGAQRIAVIGLAALTCGVGMLSMTAARQGIWGYIAPLCLLTTGYALFQVANNTALMKELFPQRRGAIAGMLNLARNLGGITGASAMGALFVLACGGSDINAAEAAAVAGGMRVTYGAAALLALAALGITLGGRALMTRYSAARSPR</sequence>
<dbReference type="Proteomes" id="UP000215134">
    <property type="component" value="Chromosome 1"/>
</dbReference>
<feature type="domain" description="Major facilitator superfamily (MFS) profile" evidence="8">
    <location>
        <begin position="13"/>
        <end position="468"/>
    </location>
</feature>
<dbReference type="Gene3D" id="1.20.1250.20">
    <property type="entry name" value="MFS general substrate transporter like domains"/>
    <property type="match status" value="1"/>
</dbReference>
<keyword evidence="4 7" id="KW-0812">Transmembrane</keyword>
<dbReference type="PROSITE" id="PS50850">
    <property type="entry name" value="MFS"/>
    <property type="match status" value="1"/>
</dbReference>
<feature type="transmembrane region" description="Helical" evidence="7">
    <location>
        <begin position="79"/>
        <end position="102"/>
    </location>
</feature>
<keyword evidence="10" id="KW-1185">Reference proteome</keyword>
<feature type="transmembrane region" description="Helical" evidence="7">
    <location>
        <begin position="438"/>
        <end position="461"/>
    </location>
</feature>
<evidence type="ECO:0000256" key="2">
    <source>
        <dbReference type="ARBA" id="ARBA00022448"/>
    </source>
</evidence>
<dbReference type="KEGG" id="sfj:SAMEA4384070_2450"/>
<dbReference type="RefSeq" id="WP_095097490.1">
    <property type="nucleotide sequence ID" value="NZ_CAMIQD010000001.1"/>
</dbReference>
<dbReference type="GeneID" id="75027603"/>
<evidence type="ECO:0000256" key="6">
    <source>
        <dbReference type="ARBA" id="ARBA00023136"/>
    </source>
</evidence>
<evidence type="ECO:0000259" key="8">
    <source>
        <dbReference type="PROSITE" id="PS50850"/>
    </source>
</evidence>
<evidence type="ECO:0000256" key="5">
    <source>
        <dbReference type="ARBA" id="ARBA00022989"/>
    </source>
</evidence>
<dbReference type="PANTHER" id="PTHR42718:SF46">
    <property type="entry name" value="BLR6921 PROTEIN"/>
    <property type="match status" value="1"/>
</dbReference>
<keyword evidence="2" id="KW-0813">Transport</keyword>
<dbReference type="InterPro" id="IPR036259">
    <property type="entry name" value="MFS_trans_sf"/>
</dbReference>
<keyword evidence="6 7" id="KW-0472">Membrane</keyword>
<proteinExistence type="predicted"/>
<dbReference type="Pfam" id="PF07690">
    <property type="entry name" value="MFS_1"/>
    <property type="match status" value="1"/>
</dbReference>
<feature type="transmembrane region" description="Helical" evidence="7">
    <location>
        <begin position="330"/>
        <end position="349"/>
    </location>
</feature>
<evidence type="ECO:0000313" key="10">
    <source>
        <dbReference type="Proteomes" id="UP000215134"/>
    </source>
</evidence>
<dbReference type="SUPFAM" id="SSF103473">
    <property type="entry name" value="MFS general substrate transporter"/>
    <property type="match status" value="1"/>
</dbReference>
<dbReference type="PANTHER" id="PTHR42718">
    <property type="entry name" value="MAJOR FACILITATOR SUPERFAMILY MULTIDRUG TRANSPORTER MFSC"/>
    <property type="match status" value="1"/>
</dbReference>
<feature type="transmembrane region" description="Helical" evidence="7">
    <location>
        <begin position="227"/>
        <end position="246"/>
    </location>
</feature>
<feature type="transmembrane region" description="Helical" evidence="7">
    <location>
        <begin position="51"/>
        <end position="70"/>
    </location>
</feature>
<evidence type="ECO:0000256" key="3">
    <source>
        <dbReference type="ARBA" id="ARBA00022475"/>
    </source>
</evidence>
<evidence type="ECO:0000256" key="7">
    <source>
        <dbReference type="SAM" id="Phobius"/>
    </source>
</evidence>
<feature type="transmembrane region" description="Helical" evidence="7">
    <location>
        <begin position="355"/>
        <end position="377"/>
    </location>
</feature>
<dbReference type="STRING" id="1411141.GCA_001590885_00920"/>
<feature type="transmembrane region" description="Helical" evidence="7">
    <location>
        <begin position="398"/>
        <end position="418"/>
    </location>
</feature>
<name>A0A240C2U1_SERFI</name>
<dbReference type="GO" id="GO:0022857">
    <property type="term" value="F:transmembrane transporter activity"/>
    <property type="evidence" value="ECO:0007669"/>
    <property type="project" value="InterPro"/>
</dbReference>
<reference evidence="9 10" key="1">
    <citation type="submission" date="2017-06" db="EMBL/GenBank/DDBJ databases">
        <authorList>
            <consortium name="Pathogen Informatics"/>
        </authorList>
    </citation>
    <scope>NUCLEOTIDE SEQUENCE [LARGE SCALE GENOMIC DNA]</scope>
    <source>
        <strain evidence="9 10">NCTC12148</strain>
    </source>
</reference>
<dbReference type="GO" id="GO:0005886">
    <property type="term" value="C:plasma membrane"/>
    <property type="evidence" value="ECO:0007669"/>
    <property type="project" value="UniProtKB-SubCell"/>
</dbReference>
<dbReference type="InterPro" id="IPR020846">
    <property type="entry name" value="MFS_dom"/>
</dbReference>
<feature type="transmembrane region" description="Helical" evidence="7">
    <location>
        <begin position="202"/>
        <end position="221"/>
    </location>
</feature>
<dbReference type="Gene3D" id="1.20.1720.10">
    <property type="entry name" value="Multidrug resistance protein D"/>
    <property type="match status" value="1"/>
</dbReference>
<dbReference type="CDD" id="cd17321">
    <property type="entry name" value="MFS_MMR_MDR_like"/>
    <property type="match status" value="1"/>
</dbReference>
<keyword evidence="3" id="KW-1003">Cell membrane</keyword>
<gene>
    <name evidence="9" type="primary">hsrA_3</name>
    <name evidence="9" type="ORF">SAMEA4384070_02450</name>
</gene>
<dbReference type="EMBL" id="LT906479">
    <property type="protein sequence ID" value="SNW01456.1"/>
    <property type="molecule type" value="Genomic_DNA"/>
</dbReference>
<keyword evidence="5 7" id="KW-1133">Transmembrane helix</keyword>